<dbReference type="Pfam" id="PF11751">
    <property type="entry name" value="PorP_SprF"/>
    <property type="match status" value="1"/>
</dbReference>
<name>A0ABV2TU22_9FLAO</name>
<dbReference type="Proteomes" id="UP001549773">
    <property type="component" value="Unassembled WGS sequence"/>
</dbReference>
<feature type="chain" id="PRO_5045924961" evidence="1">
    <location>
        <begin position="24"/>
        <end position="307"/>
    </location>
</feature>
<organism evidence="2 3">
    <name type="scientific">Sediminicola luteus</name>
    <dbReference type="NCBI Taxonomy" id="319238"/>
    <lineage>
        <taxon>Bacteria</taxon>
        <taxon>Pseudomonadati</taxon>
        <taxon>Bacteroidota</taxon>
        <taxon>Flavobacteriia</taxon>
        <taxon>Flavobacteriales</taxon>
        <taxon>Flavobacteriaceae</taxon>
        <taxon>Sediminicola</taxon>
    </lineage>
</organism>
<evidence type="ECO:0000256" key="1">
    <source>
        <dbReference type="SAM" id="SignalP"/>
    </source>
</evidence>
<evidence type="ECO:0000313" key="2">
    <source>
        <dbReference type="EMBL" id="MET7028773.1"/>
    </source>
</evidence>
<reference evidence="2 3" key="1">
    <citation type="submission" date="2024-07" db="EMBL/GenBank/DDBJ databases">
        <title>The genome sequence of type strain Sediminicola luteus GDMCC 1.2596T.</title>
        <authorList>
            <person name="Liu Y."/>
        </authorList>
    </citation>
    <scope>NUCLEOTIDE SEQUENCE [LARGE SCALE GENOMIC DNA]</scope>
    <source>
        <strain evidence="2 3">GDMCC 1.2596</strain>
    </source>
</reference>
<sequence>MIPQTIRSLIILLPFLITAIVQAQQEPQYTQYNINTMTVNPGYTGSRGHLSIISLYRSQWVGIEGSPRTITFGIETPVGIFNGMGLSILHDELGPAQETYIDGNYAHNLILNRKGDRLALGMKVGIKFLSLDWSKGRYRDPEAAFNENINSKVLPTIGTGLFYYTNTFYLGASTPNIMPGKHYDDIAESKASDRTHLYFIGGYVIDLNPDLKFKPSFFVKNVIGGTMSIDLSLNFLVYETLNLGVNYRREDSLSGLFGFQINPKIDLGYAYDYSINDLNNYNQGTHEIFFRYQLISKDKKLKSPRFF</sequence>
<feature type="signal peptide" evidence="1">
    <location>
        <begin position="1"/>
        <end position="23"/>
    </location>
</feature>
<dbReference type="EMBL" id="JBEWYP010000002">
    <property type="protein sequence ID" value="MET7028773.1"/>
    <property type="molecule type" value="Genomic_DNA"/>
</dbReference>
<evidence type="ECO:0000313" key="3">
    <source>
        <dbReference type="Proteomes" id="UP001549773"/>
    </source>
</evidence>
<dbReference type="InterPro" id="IPR019861">
    <property type="entry name" value="PorP/SprF_Bacteroidetes"/>
</dbReference>
<protein>
    <submittedName>
        <fullName evidence="2">Type IX secretion system membrane protein PorP/SprF</fullName>
    </submittedName>
</protein>
<keyword evidence="3" id="KW-1185">Reference proteome</keyword>
<gene>
    <name evidence="2" type="ORF">ABXZ32_05180</name>
</gene>
<accession>A0ABV2TU22</accession>
<dbReference type="RefSeq" id="WP_354617605.1">
    <property type="nucleotide sequence ID" value="NZ_JBEWYP010000002.1"/>
</dbReference>
<proteinExistence type="predicted"/>
<keyword evidence="1" id="KW-0732">Signal</keyword>
<comment type="caution">
    <text evidence="2">The sequence shown here is derived from an EMBL/GenBank/DDBJ whole genome shotgun (WGS) entry which is preliminary data.</text>
</comment>
<dbReference type="NCBIfam" id="TIGR03519">
    <property type="entry name" value="T9SS_PorP_fam"/>
    <property type="match status" value="1"/>
</dbReference>